<proteinExistence type="predicted"/>
<evidence type="ECO:0000313" key="1">
    <source>
        <dbReference type="EMBL" id="CAF0965098.1"/>
    </source>
</evidence>
<dbReference type="EMBL" id="CAJNOC010003044">
    <property type="protein sequence ID" value="CAF0965098.1"/>
    <property type="molecule type" value="Genomic_DNA"/>
</dbReference>
<accession>A0A814E622</accession>
<sequence length="182" mass="21543">MNILILANLDVNFKKDIGPKTIQIGLFRPEEINQIKNGSYLEKDYNKRIFGSLSDLMHSDERVFRKKCMNDVYKRYYRIEINCNDFPLDNIFNCSQVSTVLIRLMYNYERKDYPIYNCGFRDNHGQCYNSYNTFSNSFGVYLVQSFNGKVELAWKGLAKCKLEEPKFFLNMSQKVLPCYSFN</sequence>
<gene>
    <name evidence="1" type="ORF">OXX778_LOCUS14624</name>
</gene>
<reference evidence="1" key="1">
    <citation type="submission" date="2021-02" db="EMBL/GenBank/DDBJ databases">
        <authorList>
            <person name="Nowell W R."/>
        </authorList>
    </citation>
    <scope>NUCLEOTIDE SEQUENCE</scope>
    <source>
        <strain evidence="1">Ploen Becks lab</strain>
    </source>
</reference>
<comment type="caution">
    <text evidence="1">The sequence shown here is derived from an EMBL/GenBank/DDBJ whole genome shotgun (WGS) entry which is preliminary data.</text>
</comment>
<dbReference type="AlphaFoldDB" id="A0A814E622"/>
<dbReference type="Proteomes" id="UP000663879">
    <property type="component" value="Unassembled WGS sequence"/>
</dbReference>
<name>A0A814E622_9BILA</name>
<evidence type="ECO:0000313" key="2">
    <source>
        <dbReference type="Proteomes" id="UP000663879"/>
    </source>
</evidence>
<keyword evidence="2" id="KW-1185">Reference proteome</keyword>
<protein>
    <submittedName>
        <fullName evidence="1">Uncharacterized protein</fullName>
    </submittedName>
</protein>
<organism evidence="1 2">
    <name type="scientific">Brachionus calyciflorus</name>
    <dbReference type="NCBI Taxonomy" id="104777"/>
    <lineage>
        <taxon>Eukaryota</taxon>
        <taxon>Metazoa</taxon>
        <taxon>Spiralia</taxon>
        <taxon>Gnathifera</taxon>
        <taxon>Rotifera</taxon>
        <taxon>Eurotatoria</taxon>
        <taxon>Monogononta</taxon>
        <taxon>Pseudotrocha</taxon>
        <taxon>Ploima</taxon>
        <taxon>Brachionidae</taxon>
        <taxon>Brachionus</taxon>
    </lineage>
</organism>